<feature type="region of interest" description="Disordered" evidence="5">
    <location>
        <begin position="336"/>
        <end position="372"/>
    </location>
</feature>
<proteinExistence type="inferred from homology"/>
<keyword evidence="8" id="KW-1185">Reference proteome</keyword>
<dbReference type="PANTHER" id="PTHR16290">
    <property type="entry name" value="TRANSCRIPTION FACTOR SMIF DECAPPING ENZYME DCP1"/>
    <property type="match status" value="1"/>
</dbReference>
<dbReference type="Gene3D" id="2.30.29.30">
    <property type="entry name" value="Pleckstrin-homology domain (PH domain)/Phosphotyrosine-binding domain (PTB)"/>
    <property type="match status" value="1"/>
</dbReference>
<dbReference type="OrthoDB" id="440673at2759"/>
<dbReference type="Pfam" id="PF06058">
    <property type="entry name" value="DCP1"/>
    <property type="match status" value="1"/>
</dbReference>
<dbReference type="SUPFAM" id="SSF50729">
    <property type="entry name" value="PH domain-like"/>
    <property type="match status" value="1"/>
</dbReference>
<evidence type="ECO:0000256" key="3">
    <source>
        <dbReference type="ARBA" id="ARBA00022490"/>
    </source>
</evidence>
<keyword evidence="4" id="KW-0507">mRNA processing</keyword>
<evidence type="ECO:0000256" key="4">
    <source>
        <dbReference type="ARBA" id="ARBA00022664"/>
    </source>
</evidence>
<keyword evidence="3" id="KW-0963">Cytoplasm</keyword>
<evidence type="ECO:0000256" key="2">
    <source>
        <dbReference type="ARBA" id="ARBA00008778"/>
    </source>
</evidence>
<dbReference type="STRING" id="1806994.A0A507C2V2"/>
<feature type="domain" description="HNH nuclease" evidence="6">
    <location>
        <begin position="432"/>
        <end position="501"/>
    </location>
</feature>
<dbReference type="Pfam" id="PF13391">
    <property type="entry name" value="HNH_2"/>
    <property type="match status" value="1"/>
</dbReference>
<dbReference type="EMBL" id="QEAO01000038">
    <property type="protein sequence ID" value="TPX31865.1"/>
    <property type="molecule type" value="Genomic_DNA"/>
</dbReference>
<dbReference type="GO" id="GO:0000290">
    <property type="term" value="P:deadenylation-dependent decapping of nuclear-transcribed mRNA"/>
    <property type="evidence" value="ECO:0007669"/>
    <property type="project" value="InterPro"/>
</dbReference>
<dbReference type="GO" id="GO:0008047">
    <property type="term" value="F:enzyme activator activity"/>
    <property type="evidence" value="ECO:0007669"/>
    <property type="project" value="InterPro"/>
</dbReference>
<gene>
    <name evidence="7" type="ORF">SmJEL517_g04905</name>
</gene>
<accession>A0A507C2V2</accession>
<protein>
    <recommendedName>
        <fullName evidence="6">HNH nuclease domain-containing protein</fullName>
    </recommendedName>
</protein>
<feature type="region of interest" description="Disordered" evidence="5">
    <location>
        <begin position="137"/>
        <end position="166"/>
    </location>
</feature>
<evidence type="ECO:0000256" key="5">
    <source>
        <dbReference type="SAM" id="MobiDB-lite"/>
    </source>
</evidence>
<feature type="compositionally biased region" description="Acidic residues" evidence="5">
    <location>
        <begin position="575"/>
        <end position="586"/>
    </location>
</feature>
<comment type="caution">
    <text evidence="7">The sequence shown here is derived from an EMBL/GenBank/DDBJ whole genome shotgun (WGS) entry which is preliminary data.</text>
</comment>
<evidence type="ECO:0000256" key="1">
    <source>
        <dbReference type="ARBA" id="ARBA00004496"/>
    </source>
</evidence>
<dbReference type="GO" id="GO:0031087">
    <property type="term" value="P:deadenylation-independent decapping of nuclear-transcribed mRNA"/>
    <property type="evidence" value="ECO:0007669"/>
    <property type="project" value="TreeGrafter"/>
</dbReference>
<dbReference type="CDD" id="cd13182">
    <property type="entry name" value="EVH1-like_Dcp1"/>
    <property type="match status" value="1"/>
</dbReference>
<comment type="subcellular location">
    <subcellularLocation>
        <location evidence="1">Cytoplasm</location>
    </subcellularLocation>
</comment>
<dbReference type="InterPro" id="IPR010334">
    <property type="entry name" value="Dcp1"/>
</dbReference>
<feature type="compositionally biased region" description="Low complexity" evidence="5">
    <location>
        <begin position="341"/>
        <end position="358"/>
    </location>
</feature>
<name>A0A507C2V2_9FUNG</name>
<dbReference type="InterPro" id="IPR003615">
    <property type="entry name" value="HNH_nuc"/>
</dbReference>
<dbReference type="InterPro" id="IPR011993">
    <property type="entry name" value="PH-like_dom_sf"/>
</dbReference>
<dbReference type="GO" id="GO:0003729">
    <property type="term" value="F:mRNA binding"/>
    <property type="evidence" value="ECO:0007669"/>
    <property type="project" value="TreeGrafter"/>
</dbReference>
<dbReference type="RefSeq" id="XP_031023196.1">
    <property type="nucleotide sequence ID" value="XM_031170833.1"/>
</dbReference>
<comment type="similarity">
    <text evidence="2">Belongs to the DCP1 family.</text>
</comment>
<sequence length="586" mass="65499">MPPNLAQSVGERGRANLRVLKRYDKHAEEILDTFSYVAAYTFTEDTQSWTKRGIEGPMFVFRRSTSPYYAIFIMNRLDPENLWVLLDVVLEVELMEEFVVYRLADGLVQGLWMFEPVDRTRLEESLQTYCALALTKPPPLPIQPTSSTNASARPSTTSKQPQQPKGGQDLLAMLQRAASASPVPSASTESKRTVSSTITRPKRLPNLITDLSQIWILVEAIGGPCTPGSLDKQDFAKRIRSLSQMYLLLRTETGTPKTTLARIYVGDVGKDRSIVEAILSILINVGDIHTKYELRTEEAGALVQGTQLHAGEYILKAQETEQAITPSHMRTQHTLFHKTKSSATSTSGISTPTTPSRSKAGRSTPIKSCGSSSLSAVAPRVDATVNDTESTTIGDALVAAMTAVSITTPDQKANAKRSATFKLELAQRDGVCVLTGEEDSDLLIGAHVVPWSWQENHRIDQLPYYVKSLAWQLPKKLDSIENGLLLRWDLHAKFDKSRWTFFKDEKGWRVVVLAERVPLGIEGKYLEVPTEPIWKKRFVKEEFLRFHFETRPSLHNVNRKRKSAGERDYNGSFGSDEDGEEEEVVC</sequence>
<dbReference type="Proteomes" id="UP000319731">
    <property type="component" value="Unassembled WGS sequence"/>
</dbReference>
<dbReference type="GO" id="GO:0000932">
    <property type="term" value="C:P-body"/>
    <property type="evidence" value="ECO:0007669"/>
    <property type="project" value="TreeGrafter"/>
</dbReference>
<dbReference type="AlphaFoldDB" id="A0A507C2V2"/>
<feature type="compositionally biased region" description="Polar residues" evidence="5">
    <location>
        <begin position="143"/>
        <end position="165"/>
    </location>
</feature>
<dbReference type="PANTHER" id="PTHR16290:SF0">
    <property type="entry name" value="DECAPPING PROTEIN 1, ISOFORM A"/>
    <property type="match status" value="1"/>
</dbReference>
<organism evidence="7 8">
    <name type="scientific">Synchytrium microbalum</name>
    <dbReference type="NCBI Taxonomy" id="1806994"/>
    <lineage>
        <taxon>Eukaryota</taxon>
        <taxon>Fungi</taxon>
        <taxon>Fungi incertae sedis</taxon>
        <taxon>Chytridiomycota</taxon>
        <taxon>Chytridiomycota incertae sedis</taxon>
        <taxon>Chytridiomycetes</taxon>
        <taxon>Synchytriales</taxon>
        <taxon>Synchytriaceae</taxon>
        <taxon>Synchytrium</taxon>
    </lineage>
</organism>
<evidence type="ECO:0000313" key="7">
    <source>
        <dbReference type="EMBL" id="TPX31865.1"/>
    </source>
</evidence>
<feature type="region of interest" description="Disordered" evidence="5">
    <location>
        <begin position="559"/>
        <end position="586"/>
    </location>
</feature>
<evidence type="ECO:0000259" key="6">
    <source>
        <dbReference type="Pfam" id="PF13391"/>
    </source>
</evidence>
<dbReference type="GO" id="GO:0006397">
    <property type="term" value="P:mRNA processing"/>
    <property type="evidence" value="ECO:0007669"/>
    <property type="project" value="UniProtKB-KW"/>
</dbReference>
<dbReference type="GeneID" id="42006130"/>
<evidence type="ECO:0000313" key="8">
    <source>
        <dbReference type="Proteomes" id="UP000319731"/>
    </source>
</evidence>
<reference evidence="7 8" key="1">
    <citation type="journal article" date="2019" name="Sci. Rep.">
        <title>Comparative genomics of chytrid fungi reveal insights into the obligate biotrophic and pathogenic lifestyle of Synchytrium endobioticum.</title>
        <authorList>
            <person name="van de Vossenberg B.T.L.H."/>
            <person name="Warris S."/>
            <person name="Nguyen H.D.T."/>
            <person name="van Gent-Pelzer M.P.E."/>
            <person name="Joly D.L."/>
            <person name="van de Geest H.C."/>
            <person name="Bonants P.J.M."/>
            <person name="Smith D.S."/>
            <person name="Levesque C.A."/>
            <person name="van der Lee T.A.J."/>
        </authorList>
    </citation>
    <scope>NUCLEOTIDE SEQUENCE [LARGE SCALE GENOMIC DNA]</scope>
    <source>
        <strain evidence="7 8">JEL517</strain>
    </source>
</reference>